<feature type="domain" description="DUF4159" evidence="2">
    <location>
        <begin position="68"/>
        <end position="283"/>
    </location>
</feature>
<dbReference type="EMBL" id="MGJP01000042">
    <property type="protein sequence ID" value="OGN09185.1"/>
    <property type="molecule type" value="Genomic_DNA"/>
</dbReference>
<dbReference type="Gene3D" id="3.40.50.12140">
    <property type="entry name" value="Domain of unknown function DUF4159"/>
    <property type="match status" value="1"/>
</dbReference>
<evidence type="ECO:0000256" key="1">
    <source>
        <dbReference type="SAM" id="SignalP"/>
    </source>
</evidence>
<accession>A0A1F8F7T1</accession>
<reference evidence="3 4" key="1">
    <citation type="journal article" date="2016" name="Nat. Commun.">
        <title>Thousands of microbial genomes shed light on interconnected biogeochemical processes in an aquifer system.</title>
        <authorList>
            <person name="Anantharaman K."/>
            <person name="Brown C.T."/>
            <person name="Hug L.A."/>
            <person name="Sharon I."/>
            <person name="Castelle C.J."/>
            <person name="Probst A.J."/>
            <person name="Thomas B.C."/>
            <person name="Singh A."/>
            <person name="Wilkins M.J."/>
            <person name="Karaoz U."/>
            <person name="Brodie E.L."/>
            <person name="Williams K.H."/>
            <person name="Hubbard S.S."/>
            <person name="Banfield J.F."/>
        </authorList>
    </citation>
    <scope>NUCLEOTIDE SEQUENCE [LARGE SCALE GENOMIC DNA]</scope>
</reference>
<gene>
    <name evidence="3" type="ORF">A3J46_03670</name>
</gene>
<evidence type="ECO:0000313" key="3">
    <source>
        <dbReference type="EMBL" id="OGN09185.1"/>
    </source>
</evidence>
<dbReference type="InterPro" id="IPR025297">
    <property type="entry name" value="DUF4159"/>
</dbReference>
<evidence type="ECO:0000259" key="2">
    <source>
        <dbReference type="Pfam" id="PF13709"/>
    </source>
</evidence>
<organism evidence="3 4">
    <name type="scientific">Candidatus Yanofskybacteria bacterium RIFCSPHIGHO2_02_FULL_41_11</name>
    <dbReference type="NCBI Taxonomy" id="1802675"/>
    <lineage>
        <taxon>Bacteria</taxon>
        <taxon>Candidatus Yanofskyibacteriota</taxon>
    </lineage>
</organism>
<comment type="caution">
    <text evidence="3">The sequence shown here is derived from an EMBL/GenBank/DDBJ whole genome shotgun (WGS) entry which is preliminary data.</text>
</comment>
<dbReference type="Proteomes" id="UP000177167">
    <property type="component" value="Unassembled WGS sequence"/>
</dbReference>
<sequence length="285" mass="32927">MYPAIKLVFIALLLLVAGSHSAFGQTSKIWVGPTDTNMGTTIRWAKKEDFDGSFVFCRGYYTTSRYEYNVWGWYVDYPGADNNFMIRLSELTKTRIRKDKNKSAVHVVVRLDSDLIFQCPIIFLSDAGTIGLKDPEIANLREYFKKGGFLWVDDIWGSAGLNHWLEQIRKVLPEDKYSLIDISPVHPIMNMQYTIIEVPQIPNMGFYYANHGQTSERGNDSEEAHFKGIEDKRKKLLVVMTHNTDIADTWERESKLYDPTQEFFEKFSPIGYRIGINIFLYALTD</sequence>
<feature type="signal peptide" evidence="1">
    <location>
        <begin position="1"/>
        <end position="22"/>
    </location>
</feature>
<evidence type="ECO:0000313" key="4">
    <source>
        <dbReference type="Proteomes" id="UP000177167"/>
    </source>
</evidence>
<dbReference type="AlphaFoldDB" id="A0A1F8F7T1"/>
<dbReference type="Pfam" id="PF13709">
    <property type="entry name" value="DUF4159"/>
    <property type="match status" value="1"/>
</dbReference>
<proteinExistence type="predicted"/>
<feature type="chain" id="PRO_5009535497" description="DUF4159 domain-containing protein" evidence="1">
    <location>
        <begin position="23"/>
        <end position="285"/>
    </location>
</feature>
<protein>
    <recommendedName>
        <fullName evidence="2">DUF4159 domain-containing protein</fullName>
    </recommendedName>
</protein>
<keyword evidence="1" id="KW-0732">Signal</keyword>
<name>A0A1F8F7T1_9BACT</name>